<comment type="subcellular location">
    <subcellularLocation>
        <location evidence="1">Cell membrane</location>
        <topology evidence="1">Multi-pass membrane protein</topology>
    </subcellularLocation>
</comment>
<keyword evidence="6 7" id="KW-0472">Membrane</keyword>
<dbReference type="PROSITE" id="PS00211">
    <property type="entry name" value="ABC_TRANSPORTER_1"/>
    <property type="match status" value="1"/>
</dbReference>
<dbReference type="RefSeq" id="WP_308452706.1">
    <property type="nucleotide sequence ID" value="NZ_JAJEQR010000006.1"/>
</dbReference>
<dbReference type="InterPro" id="IPR039421">
    <property type="entry name" value="Type_1_exporter"/>
</dbReference>
<dbReference type="InterPro" id="IPR017871">
    <property type="entry name" value="ABC_transporter-like_CS"/>
</dbReference>
<dbReference type="Gene3D" id="3.40.50.300">
    <property type="entry name" value="P-loop containing nucleotide triphosphate hydrolases"/>
    <property type="match status" value="1"/>
</dbReference>
<dbReference type="GO" id="GO:0016887">
    <property type="term" value="F:ATP hydrolysis activity"/>
    <property type="evidence" value="ECO:0007669"/>
    <property type="project" value="InterPro"/>
</dbReference>
<feature type="transmembrane region" description="Helical" evidence="7">
    <location>
        <begin position="160"/>
        <end position="181"/>
    </location>
</feature>
<dbReference type="PROSITE" id="PS50893">
    <property type="entry name" value="ABC_TRANSPORTER_2"/>
    <property type="match status" value="1"/>
</dbReference>
<proteinExistence type="predicted"/>
<comment type="caution">
    <text evidence="10">The sequence shown here is derived from an EMBL/GenBank/DDBJ whole genome shotgun (WGS) entry which is preliminary data.</text>
</comment>
<dbReference type="InterPro" id="IPR003593">
    <property type="entry name" value="AAA+_ATPase"/>
</dbReference>
<dbReference type="Gene3D" id="1.20.1560.10">
    <property type="entry name" value="ABC transporter type 1, transmembrane domain"/>
    <property type="match status" value="1"/>
</dbReference>
<evidence type="ECO:0000259" key="9">
    <source>
        <dbReference type="PROSITE" id="PS50929"/>
    </source>
</evidence>
<dbReference type="AlphaFoldDB" id="A0AAE3JEA0"/>
<evidence type="ECO:0000313" key="11">
    <source>
        <dbReference type="Proteomes" id="UP001198182"/>
    </source>
</evidence>
<evidence type="ECO:0000256" key="4">
    <source>
        <dbReference type="ARBA" id="ARBA00022840"/>
    </source>
</evidence>
<gene>
    <name evidence="10" type="ORF">LKD81_02775</name>
</gene>
<evidence type="ECO:0000256" key="1">
    <source>
        <dbReference type="ARBA" id="ARBA00004651"/>
    </source>
</evidence>
<dbReference type="InterPro" id="IPR011527">
    <property type="entry name" value="ABC1_TM_dom"/>
</dbReference>
<keyword evidence="4 10" id="KW-0067">ATP-binding</keyword>
<keyword evidence="3" id="KW-0547">Nucleotide-binding</keyword>
<organism evidence="10 11">
    <name type="scientific">Hominifimenecus microfluidus</name>
    <dbReference type="NCBI Taxonomy" id="2885348"/>
    <lineage>
        <taxon>Bacteria</taxon>
        <taxon>Bacillati</taxon>
        <taxon>Bacillota</taxon>
        <taxon>Clostridia</taxon>
        <taxon>Lachnospirales</taxon>
        <taxon>Lachnospiraceae</taxon>
        <taxon>Hominifimenecus</taxon>
    </lineage>
</organism>
<evidence type="ECO:0000256" key="3">
    <source>
        <dbReference type="ARBA" id="ARBA00022741"/>
    </source>
</evidence>
<evidence type="ECO:0000256" key="7">
    <source>
        <dbReference type="SAM" id="Phobius"/>
    </source>
</evidence>
<keyword evidence="11" id="KW-1185">Reference proteome</keyword>
<protein>
    <submittedName>
        <fullName evidence="10">ABC transporter ATP-binding protein/permease</fullName>
    </submittedName>
</protein>
<dbReference type="GO" id="GO:0034040">
    <property type="term" value="F:ATPase-coupled lipid transmembrane transporter activity"/>
    <property type="evidence" value="ECO:0007669"/>
    <property type="project" value="TreeGrafter"/>
</dbReference>
<reference evidence="10" key="1">
    <citation type="submission" date="2021-10" db="EMBL/GenBank/DDBJ databases">
        <title>Anaerobic single-cell dispensing facilitates the cultivation of human gut bacteria.</title>
        <authorList>
            <person name="Afrizal A."/>
        </authorList>
    </citation>
    <scope>NUCLEOTIDE SEQUENCE</scope>
    <source>
        <strain evidence="10">CLA-AA-H215</strain>
    </source>
</reference>
<dbReference type="GO" id="GO:0140359">
    <property type="term" value="F:ABC-type transporter activity"/>
    <property type="evidence" value="ECO:0007669"/>
    <property type="project" value="InterPro"/>
</dbReference>
<dbReference type="SUPFAM" id="SSF52540">
    <property type="entry name" value="P-loop containing nucleoside triphosphate hydrolases"/>
    <property type="match status" value="1"/>
</dbReference>
<dbReference type="SMART" id="SM00382">
    <property type="entry name" value="AAA"/>
    <property type="match status" value="1"/>
</dbReference>
<evidence type="ECO:0000256" key="2">
    <source>
        <dbReference type="ARBA" id="ARBA00022692"/>
    </source>
</evidence>
<feature type="transmembrane region" description="Helical" evidence="7">
    <location>
        <begin position="56"/>
        <end position="75"/>
    </location>
</feature>
<feature type="transmembrane region" description="Helical" evidence="7">
    <location>
        <begin position="131"/>
        <end position="154"/>
    </location>
</feature>
<evidence type="ECO:0000256" key="6">
    <source>
        <dbReference type="ARBA" id="ARBA00023136"/>
    </source>
</evidence>
<dbReference type="InterPro" id="IPR003439">
    <property type="entry name" value="ABC_transporter-like_ATP-bd"/>
</dbReference>
<dbReference type="EMBL" id="JAJEQR010000006">
    <property type="protein sequence ID" value="MCC2229928.1"/>
    <property type="molecule type" value="Genomic_DNA"/>
</dbReference>
<dbReference type="Pfam" id="PF00005">
    <property type="entry name" value="ABC_tran"/>
    <property type="match status" value="1"/>
</dbReference>
<evidence type="ECO:0000256" key="5">
    <source>
        <dbReference type="ARBA" id="ARBA00022989"/>
    </source>
</evidence>
<sequence>MNSKKVKGLLSKSGKRAVFKGTLAMAAVKLFVLTPLFLLAWITRQTTEASQTSSEVLAVTGLVGVGIMLLTILLIRQEYRQTNLPAYMENERLRMEIADKLAHAPLEDLDKHTLSQLSEHFMRDTDFNEKMVAGILPNLYSAAIAIPISAIFLAMVNLPLAAGVFAMIPIALLLLLATMGIQTKLTMEQIPVKRKATEKLYEYVEGLSEIRAEGVQKQKQGELKNSLQQAAKKTARMELTSGVCVAGAEVLMQLGTGIVVYLVSIFLSRQEVNLAEAVLFLAVVFTVYGPVSEVFAAIPGGMYFHKNTQCMRETLALENMKGEACPKIETSEIQFENVSFSYQKKQPAVEHVSFRLREGTITALVGPSGCGKTTVANLLLRFLEPQEGRILLDGNDICHMKPDWYLSQVSCVFQDVILFGDTVMENIRIGRRMATDEEVLQAARLAYCDDFIARLPQGYQTVLEENGQSLSGGERQRLAIARAILKNAKILILDVK</sequence>
<feature type="domain" description="ABC transmembrane type-1" evidence="9">
    <location>
        <begin position="21"/>
        <end position="299"/>
    </location>
</feature>
<keyword evidence="2 7" id="KW-0812">Transmembrane</keyword>
<feature type="transmembrane region" description="Helical" evidence="7">
    <location>
        <begin position="21"/>
        <end position="44"/>
    </location>
</feature>
<name>A0AAE3JEA0_9FIRM</name>
<dbReference type="GO" id="GO:0005886">
    <property type="term" value="C:plasma membrane"/>
    <property type="evidence" value="ECO:0007669"/>
    <property type="project" value="UniProtKB-SubCell"/>
</dbReference>
<dbReference type="InterPro" id="IPR036640">
    <property type="entry name" value="ABC1_TM_sf"/>
</dbReference>
<feature type="domain" description="ABC transporter" evidence="8">
    <location>
        <begin position="333"/>
        <end position="495"/>
    </location>
</feature>
<keyword evidence="5 7" id="KW-1133">Transmembrane helix</keyword>
<dbReference type="PANTHER" id="PTHR24221">
    <property type="entry name" value="ATP-BINDING CASSETTE SUB-FAMILY B"/>
    <property type="match status" value="1"/>
</dbReference>
<dbReference type="SUPFAM" id="SSF90123">
    <property type="entry name" value="ABC transporter transmembrane region"/>
    <property type="match status" value="1"/>
</dbReference>
<feature type="transmembrane region" description="Helical" evidence="7">
    <location>
        <begin position="242"/>
        <end position="267"/>
    </location>
</feature>
<accession>A0AAE3JEA0</accession>
<dbReference type="PANTHER" id="PTHR24221:SF397">
    <property type="entry name" value="ABC TRANSPORTER, ATP-BINDING TRANSMEMBRANE PROTEIN"/>
    <property type="match status" value="1"/>
</dbReference>
<dbReference type="Pfam" id="PF00664">
    <property type="entry name" value="ABC_membrane"/>
    <property type="match status" value="1"/>
</dbReference>
<dbReference type="PROSITE" id="PS50929">
    <property type="entry name" value="ABC_TM1F"/>
    <property type="match status" value="1"/>
</dbReference>
<dbReference type="GO" id="GO:0005524">
    <property type="term" value="F:ATP binding"/>
    <property type="evidence" value="ECO:0007669"/>
    <property type="project" value="UniProtKB-KW"/>
</dbReference>
<dbReference type="Proteomes" id="UP001198182">
    <property type="component" value="Unassembled WGS sequence"/>
</dbReference>
<evidence type="ECO:0000313" key="10">
    <source>
        <dbReference type="EMBL" id="MCC2229928.1"/>
    </source>
</evidence>
<dbReference type="InterPro" id="IPR027417">
    <property type="entry name" value="P-loop_NTPase"/>
</dbReference>
<evidence type="ECO:0000259" key="8">
    <source>
        <dbReference type="PROSITE" id="PS50893"/>
    </source>
</evidence>
<feature type="transmembrane region" description="Helical" evidence="7">
    <location>
        <begin position="279"/>
        <end position="304"/>
    </location>
</feature>